<name>A0A108CIA5_9BURK</name>
<dbReference type="InterPro" id="IPR020287">
    <property type="entry name" value="Tail_sheath_C"/>
</dbReference>
<evidence type="ECO:0000259" key="4">
    <source>
        <dbReference type="Pfam" id="PF22671"/>
    </source>
</evidence>
<gene>
    <name evidence="5" type="ORF">WM16_13735</name>
</gene>
<comment type="caution">
    <text evidence="5">The sequence shown here is derived from an EMBL/GenBank/DDBJ whole genome shotgun (WGS) entry which is preliminary data.</text>
</comment>
<organism evidence="5 6">
    <name type="scientific">Burkholderia ubonensis</name>
    <dbReference type="NCBI Taxonomy" id="101571"/>
    <lineage>
        <taxon>Bacteria</taxon>
        <taxon>Pseudomonadati</taxon>
        <taxon>Pseudomonadota</taxon>
        <taxon>Betaproteobacteria</taxon>
        <taxon>Burkholderiales</taxon>
        <taxon>Burkholderiaceae</taxon>
        <taxon>Burkholderia</taxon>
        <taxon>Burkholderia cepacia complex</taxon>
    </lineage>
</organism>
<evidence type="ECO:0000313" key="6">
    <source>
        <dbReference type="Proteomes" id="UP000065504"/>
    </source>
</evidence>
<evidence type="ECO:0000259" key="2">
    <source>
        <dbReference type="Pfam" id="PF04984"/>
    </source>
</evidence>
<dbReference type="InterPro" id="IPR054564">
    <property type="entry name" value="Gp18_domIII_N"/>
</dbReference>
<reference evidence="5 6" key="1">
    <citation type="submission" date="2015-11" db="EMBL/GenBank/DDBJ databases">
        <title>Expanding the genomic diversity of Burkholderia species for the development of highly accurate diagnostics.</title>
        <authorList>
            <person name="Sahl J."/>
            <person name="Keim P."/>
            <person name="Wagner D."/>
        </authorList>
    </citation>
    <scope>NUCLEOTIDE SEQUENCE [LARGE SCALE GENOMIC DNA]</scope>
    <source>
        <strain evidence="5 6">MSMB782WGS</strain>
    </source>
</reference>
<feature type="domain" description="Tail sheath protein C-terminal" evidence="3">
    <location>
        <begin position="275"/>
        <end position="377"/>
    </location>
</feature>
<dbReference type="RefSeq" id="WP_059825625.1">
    <property type="nucleotide sequence ID" value="NZ_LOUY01000024.1"/>
</dbReference>
<proteinExistence type="inferred from homology"/>
<dbReference type="InterPro" id="IPR035089">
    <property type="entry name" value="Phage_sheath_subtilisin"/>
</dbReference>
<feature type="domain" description="Tail sheath protein Gp18-like" evidence="4">
    <location>
        <begin position="28"/>
        <end position="87"/>
    </location>
</feature>
<dbReference type="PANTHER" id="PTHR35861:SF1">
    <property type="entry name" value="PHAGE TAIL SHEATH PROTEIN"/>
    <property type="match status" value="1"/>
</dbReference>
<protein>
    <submittedName>
        <fullName evidence="5">Phage tail protein</fullName>
    </submittedName>
</protein>
<evidence type="ECO:0000313" key="5">
    <source>
        <dbReference type="EMBL" id="KWK75335.1"/>
    </source>
</evidence>
<dbReference type="EMBL" id="LPLU01000084">
    <property type="protein sequence ID" value="KWK75335.1"/>
    <property type="molecule type" value="Genomic_DNA"/>
</dbReference>
<sequence>MPQDYHHGVRVIEINEGGRPIRTVSTAVLGIVCTGADADPATFPLDTPVLLTNVVAAIGKAGTKGTLRRTLDAIGKQTKPITVVVRVAEGKTDDETTTNVIGAATAEGKYTGMKALLAAQSKLGVKPRILAAPGLDTQPVAAAFATIAQSLRAFAYVAAHGCKTKEEAAAYRKQFGQREIMVIWPDWLGWDDVANATVTIPAPAIAAGLRAKIDNDIGWHKTLSNVVVNGVTGISADVSWDLQDPATDAGYLNEHEVTTLVNRNGFRFWGSRTCDADSKFFFENYTRTAQVIADTIAESQMGVVDGPLNPSLARDIIENINAWFRGQISNGYLIGGGAWYDPEPNTTAELSSGGTYIDYDYTPVPPLENLKLRQRITDRYLADFAARVSA</sequence>
<dbReference type="Pfam" id="PF17482">
    <property type="entry name" value="Phage_sheath_1C"/>
    <property type="match status" value="1"/>
</dbReference>
<dbReference type="AlphaFoldDB" id="A0A108CIA5"/>
<dbReference type="Pfam" id="PF22671">
    <property type="entry name" value="Gp18_domIII_N"/>
    <property type="match status" value="1"/>
</dbReference>
<dbReference type="Pfam" id="PF04984">
    <property type="entry name" value="Phage_sheath_1"/>
    <property type="match status" value="1"/>
</dbReference>
<dbReference type="InterPro" id="IPR052042">
    <property type="entry name" value="Tail_sheath_structural"/>
</dbReference>
<feature type="domain" description="Tail sheath protein subtilisin-like" evidence="2">
    <location>
        <begin position="108"/>
        <end position="274"/>
    </location>
</feature>
<dbReference type="PANTHER" id="PTHR35861">
    <property type="match status" value="1"/>
</dbReference>
<dbReference type="Proteomes" id="UP000065504">
    <property type="component" value="Unassembled WGS sequence"/>
</dbReference>
<accession>A0A108CIA5</accession>
<comment type="similarity">
    <text evidence="1">Belongs to the myoviridae tail sheath protein family.</text>
</comment>
<evidence type="ECO:0000259" key="3">
    <source>
        <dbReference type="Pfam" id="PF17482"/>
    </source>
</evidence>
<evidence type="ECO:0000256" key="1">
    <source>
        <dbReference type="ARBA" id="ARBA00008005"/>
    </source>
</evidence>